<protein>
    <submittedName>
        <fullName evidence="1">Uncharacterized protein</fullName>
    </submittedName>
</protein>
<reference evidence="2" key="1">
    <citation type="journal article" date="2011" name="Nature">
        <title>Genome sequence and analysis of the tuber crop potato.</title>
        <authorList>
            <consortium name="The Potato Genome Sequencing Consortium"/>
        </authorList>
    </citation>
    <scope>NUCLEOTIDE SEQUENCE [LARGE SCALE GENOMIC DNA]</scope>
    <source>
        <strain evidence="2">cv. DM1-3 516 R44</strain>
    </source>
</reference>
<dbReference type="EnsemblPlants" id="PGSC0003DMT400079369">
    <property type="protein sequence ID" value="PGSC0003DMT400079369"/>
    <property type="gene ID" value="PGSC0003DMG401030895"/>
</dbReference>
<organism evidence="1 2">
    <name type="scientific">Solanum tuberosum</name>
    <name type="common">Potato</name>
    <dbReference type="NCBI Taxonomy" id="4113"/>
    <lineage>
        <taxon>Eukaryota</taxon>
        <taxon>Viridiplantae</taxon>
        <taxon>Streptophyta</taxon>
        <taxon>Embryophyta</taxon>
        <taxon>Tracheophyta</taxon>
        <taxon>Spermatophyta</taxon>
        <taxon>Magnoliopsida</taxon>
        <taxon>eudicotyledons</taxon>
        <taxon>Gunneridae</taxon>
        <taxon>Pentapetalae</taxon>
        <taxon>asterids</taxon>
        <taxon>lamiids</taxon>
        <taxon>Solanales</taxon>
        <taxon>Solanaceae</taxon>
        <taxon>Solanoideae</taxon>
        <taxon>Solaneae</taxon>
        <taxon>Solanum</taxon>
    </lineage>
</organism>
<keyword evidence="2" id="KW-1185">Reference proteome</keyword>
<reference evidence="1" key="2">
    <citation type="submission" date="2015-06" db="UniProtKB">
        <authorList>
            <consortium name="EnsemblPlants"/>
        </authorList>
    </citation>
    <scope>IDENTIFICATION</scope>
    <source>
        <strain evidence="1">DM1-3 516 R44</strain>
    </source>
</reference>
<dbReference type="Proteomes" id="UP000011115">
    <property type="component" value="Unassembled WGS sequence"/>
</dbReference>
<dbReference type="ExpressionAtlas" id="M1D1Q2">
    <property type="expression patterns" value="baseline"/>
</dbReference>
<proteinExistence type="predicted"/>
<name>M1D1Q2_SOLTU</name>
<dbReference type="HOGENOM" id="CLU_3018094_0_0_1"/>
<dbReference type="AlphaFoldDB" id="M1D1Q2"/>
<evidence type="ECO:0000313" key="2">
    <source>
        <dbReference type="Proteomes" id="UP000011115"/>
    </source>
</evidence>
<accession>M1D1Q2</accession>
<sequence length="56" mass="6253">MGKTAPASVGIKRGIRLVIVNDFKRTFLNCWHHASARSSKPFQPEAQVHLILLLQA</sequence>
<dbReference type="Gramene" id="PGSC0003DMT400079369">
    <property type="protein sequence ID" value="PGSC0003DMT400079369"/>
    <property type="gene ID" value="PGSC0003DMG401030895"/>
</dbReference>
<evidence type="ECO:0000313" key="1">
    <source>
        <dbReference type="EnsemblPlants" id="PGSC0003DMT400079369"/>
    </source>
</evidence>